<protein>
    <submittedName>
        <fullName evidence="2">Uncharacterized protein</fullName>
    </submittedName>
</protein>
<accession>A0A8T0HJD1</accession>
<comment type="caution">
    <text evidence="2">The sequence shown here is derived from an EMBL/GenBank/DDBJ whole genome shotgun (WGS) entry which is preliminary data.</text>
</comment>
<evidence type="ECO:0000313" key="2">
    <source>
        <dbReference type="EMBL" id="KAG0570900.1"/>
    </source>
</evidence>
<dbReference type="Proteomes" id="UP000822688">
    <property type="component" value="Chromosome 6"/>
</dbReference>
<sequence length="41" mass="4683">MRVVSVLSLICWTSMRVSGLCVRMSIIYKGFALRPLCMTFL</sequence>
<proteinExistence type="predicted"/>
<dbReference type="EMBL" id="CM026427">
    <property type="protein sequence ID" value="KAG0570900.1"/>
    <property type="molecule type" value="Genomic_DNA"/>
</dbReference>
<evidence type="ECO:0000313" key="3">
    <source>
        <dbReference type="Proteomes" id="UP000822688"/>
    </source>
</evidence>
<evidence type="ECO:0000256" key="1">
    <source>
        <dbReference type="SAM" id="SignalP"/>
    </source>
</evidence>
<name>A0A8T0HJD1_CERPU</name>
<feature type="signal peptide" evidence="1">
    <location>
        <begin position="1"/>
        <end position="19"/>
    </location>
</feature>
<gene>
    <name evidence="2" type="ORF">KC19_6G196000</name>
</gene>
<feature type="chain" id="PRO_5035750118" evidence="1">
    <location>
        <begin position="20"/>
        <end position="41"/>
    </location>
</feature>
<keyword evidence="1" id="KW-0732">Signal</keyword>
<organism evidence="2 3">
    <name type="scientific">Ceratodon purpureus</name>
    <name type="common">Fire moss</name>
    <name type="synonym">Dicranum purpureum</name>
    <dbReference type="NCBI Taxonomy" id="3225"/>
    <lineage>
        <taxon>Eukaryota</taxon>
        <taxon>Viridiplantae</taxon>
        <taxon>Streptophyta</taxon>
        <taxon>Embryophyta</taxon>
        <taxon>Bryophyta</taxon>
        <taxon>Bryophytina</taxon>
        <taxon>Bryopsida</taxon>
        <taxon>Dicranidae</taxon>
        <taxon>Pseudoditrichales</taxon>
        <taxon>Ditrichaceae</taxon>
        <taxon>Ceratodon</taxon>
    </lineage>
</organism>
<dbReference type="AlphaFoldDB" id="A0A8T0HJD1"/>
<keyword evidence="3" id="KW-1185">Reference proteome</keyword>
<reference evidence="2 3" key="1">
    <citation type="submission" date="2020-06" db="EMBL/GenBank/DDBJ databases">
        <title>WGS assembly of Ceratodon purpureus strain R40.</title>
        <authorList>
            <person name="Carey S.B."/>
            <person name="Jenkins J."/>
            <person name="Shu S."/>
            <person name="Lovell J.T."/>
            <person name="Sreedasyam A."/>
            <person name="Maumus F."/>
            <person name="Tiley G.P."/>
            <person name="Fernandez-Pozo N."/>
            <person name="Barry K."/>
            <person name="Chen C."/>
            <person name="Wang M."/>
            <person name="Lipzen A."/>
            <person name="Daum C."/>
            <person name="Saski C.A."/>
            <person name="Payton A.C."/>
            <person name="Mcbreen J.C."/>
            <person name="Conrad R.E."/>
            <person name="Kollar L.M."/>
            <person name="Olsson S."/>
            <person name="Huttunen S."/>
            <person name="Landis J.B."/>
            <person name="Wickett N.J."/>
            <person name="Johnson M.G."/>
            <person name="Rensing S.A."/>
            <person name="Grimwood J."/>
            <person name="Schmutz J."/>
            <person name="Mcdaniel S.F."/>
        </authorList>
    </citation>
    <scope>NUCLEOTIDE SEQUENCE [LARGE SCALE GENOMIC DNA]</scope>
    <source>
        <strain evidence="2 3">R40</strain>
    </source>
</reference>